<protein>
    <recommendedName>
        <fullName evidence="4">Large ribosomal subunit protein eL14</fullName>
    </recommendedName>
    <alternativeName>
        <fullName evidence="5">60S ribosomal protein L14</fullName>
    </alternativeName>
</protein>
<evidence type="ECO:0000313" key="9">
    <source>
        <dbReference type="Proteomes" id="UP001152320"/>
    </source>
</evidence>
<feature type="domain" description="Large ribosomal subunit protein eL14" evidence="7">
    <location>
        <begin position="122"/>
        <end position="196"/>
    </location>
</feature>
<evidence type="ECO:0000256" key="4">
    <source>
        <dbReference type="ARBA" id="ARBA00035215"/>
    </source>
</evidence>
<dbReference type="SUPFAM" id="SSF50104">
    <property type="entry name" value="Translation proteins SH3-like domain"/>
    <property type="match status" value="1"/>
</dbReference>
<dbReference type="GO" id="GO:0022625">
    <property type="term" value="C:cytosolic large ribosomal subunit"/>
    <property type="evidence" value="ECO:0007669"/>
    <property type="project" value="TreeGrafter"/>
</dbReference>
<dbReference type="GO" id="GO:0003735">
    <property type="term" value="F:structural constituent of ribosome"/>
    <property type="evidence" value="ECO:0007669"/>
    <property type="project" value="InterPro"/>
</dbReference>
<dbReference type="GO" id="GO:0006412">
    <property type="term" value="P:translation"/>
    <property type="evidence" value="ECO:0007669"/>
    <property type="project" value="InterPro"/>
</dbReference>
<evidence type="ECO:0000256" key="2">
    <source>
        <dbReference type="ARBA" id="ARBA00022980"/>
    </source>
</evidence>
<dbReference type="EMBL" id="JAIZAY010000005">
    <property type="protein sequence ID" value="KAJ8042423.1"/>
    <property type="molecule type" value="Genomic_DNA"/>
</dbReference>
<organism evidence="8 9">
    <name type="scientific">Holothuria leucospilota</name>
    <name type="common">Black long sea cucumber</name>
    <name type="synonym">Mertensiothuria leucospilota</name>
    <dbReference type="NCBI Taxonomy" id="206669"/>
    <lineage>
        <taxon>Eukaryota</taxon>
        <taxon>Metazoa</taxon>
        <taxon>Echinodermata</taxon>
        <taxon>Eleutherozoa</taxon>
        <taxon>Echinozoa</taxon>
        <taxon>Holothuroidea</taxon>
        <taxon>Aspidochirotacea</taxon>
        <taxon>Aspidochirotida</taxon>
        <taxon>Holothuriidae</taxon>
        <taxon>Holothuria</taxon>
    </lineage>
</organism>
<evidence type="ECO:0000256" key="1">
    <source>
        <dbReference type="ARBA" id="ARBA00006592"/>
    </source>
</evidence>
<name>A0A9Q1CB32_HOLLE</name>
<dbReference type="PANTHER" id="PTHR11127:SF2">
    <property type="entry name" value="LARGE RIBOSOMAL SUBUNIT PROTEIN EL14"/>
    <property type="match status" value="1"/>
</dbReference>
<dbReference type="PANTHER" id="PTHR11127">
    <property type="entry name" value="60S RIBOSOMAL PROTEIN L14"/>
    <property type="match status" value="1"/>
</dbReference>
<dbReference type="GO" id="GO:0003723">
    <property type="term" value="F:RNA binding"/>
    <property type="evidence" value="ECO:0007669"/>
    <property type="project" value="InterPro"/>
</dbReference>
<dbReference type="Pfam" id="PF01929">
    <property type="entry name" value="Ribosomal_L14e"/>
    <property type="match status" value="1"/>
</dbReference>
<evidence type="ECO:0000256" key="6">
    <source>
        <dbReference type="SAM" id="Phobius"/>
    </source>
</evidence>
<dbReference type="GO" id="GO:0042273">
    <property type="term" value="P:ribosomal large subunit biogenesis"/>
    <property type="evidence" value="ECO:0007669"/>
    <property type="project" value="TreeGrafter"/>
</dbReference>
<keyword evidence="9" id="KW-1185">Reference proteome</keyword>
<evidence type="ECO:0000313" key="8">
    <source>
        <dbReference type="EMBL" id="KAJ8042423.1"/>
    </source>
</evidence>
<sequence>MSSSSLVYNKICLHSILQFLRRYLLLLFCTRNKTAQPARFYVCVNFIVILLYIHSALDEIGLFELVTTKMGLEKRGSNFRRFVQVGRVAFIAVGENRGKLCVIIDIIDQTRVLVDGPLSGVKRQAMRLRLLHLTDFVIKIPHSAREKTVKKAWMDTKIDERWQKTVWCQKLEAKKRKAAMTDFDRFKLMVAKKRRNNIINKELRKIKKKMAEAK</sequence>
<keyword evidence="2 8" id="KW-0689">Ribosomal protein</keyword>
<accession>A0A9Q1CB32</accession>
<dbReference type="Gene3D" id="6.10.250.2270">
    <property type="match status" value="1"/>
</dbReference>
<dbReference type="InterPro" id="IPR039660">
    <property type="entry name" value="Ribosomal_eL14"/>
</dbReference>
<keyword evidence="3" id="KW-0687">Ribonucleoprotein</keyword>
<keyword evidence="6" id="KW-1133">Transmembrane helix</keyword>
<evidence type="ECO:0000259" key="7">
    <source>
        <dbReference type="Pfam" id="PF01929"/>
    </source>
</evidence>
<dbReference type="InterPro" id="IPR014722">
    <property type="entry name" value="Rib_uL2_dom2"/>
</dbReference>
<comment type="similarity">
    <text evidence="1">Belongs to the eukaryotic ribosomal protein eL14 family.</text>
</comment>
<dbReference type="OrthoDB" id="1875589at2759"/>
<dbReference type="InterPro" id="IPR002784">
    <property type="entry name" value="Ribosomal_eL14_dom"/>
</dbReference>
<evidence type="ECO:0000256" key="3">
    <source>
        <dbReference type="ARBA" id="ARBA00023274"/>
    </source>
</evidence>
<dbReference type="Gene3D" id="2.30.30.30">
    <property type="match status" value="1"/>
</dbReference>
<dbReference type="AlphaFoldDB" id="A0A9Q1CB32"/>
<keyword evidence="6" id="KW-0812">Transmembrane</keyword>
<dbReference type="Proteomes" id="UP001152320">
    <property type="component" value="Chromosome 5"/>
</dbReference>
<proteinExistence type="inferred from homology"/>
<feature type="transmembrane region" description="Helical" evidence="6">
    <location>
        <begin position="40"/>
        <end position="57"/>
    </location>
</feature>
<comment type="caution">
    <text evidence="8">The sequence shown here is derived from an EMBL/GenBank/DDBJ whole genome shotgun (WGS) entry which is preliminary data.</text>
</comment>
<reference evidence="8" key="1">
    <citation type="submission" date="2021-10" db="EMBL/GenBank/DDBJ databases">
        <title>Tropical sea cucumber genome reveals ecological adaptation and Cuvierian tubules defense mechanism.</title>
        <authorList>
            <person name="Chen T."/>
        </authorList>
    </citation>
    <scope>NUCLEOTIDE SEQUENCE</scope>
    <source>
        <strain evidence="8">Nanhai2018</strain>
        <tissue evidence="8">Muscle</tissue>
    </source>
</reference>
<dbReference type="CDD" id="cd23702">
    <property type="entry name" value="eL14"/>
    <property type="match status" value="1"/>
</dbReference>
<keyword evidence="6" id="KW-0472">Membrane</keyword>
<evidence type="ECO:0000256" key="5">
    <source>
        <dbReference type="ARBA" id="ARBA00035318"/>
    </source>
</evidence>
<dbReference type="InterPro" id="IPR008991">
    <property type="entry name" value="Translation_prot_SH3-like_sf"/>
</dbReference>
<gene>
    <name evidence="8" type="ORF">HOLleu_13472</name>
</gene>